<dbReference type="AlphaFoldDB" id="A0A1L9RT24"/>
<keyword evidence="2" id="KW-1133">Transmembrane helix</keyword>
<feature type="coiled-coil region" evidence="1">
    <location>
        <begin position="44"/>
        <end position="82"/>
    </location>
</feature>
<keyword evidence="1" id="KW-0175">Coiled coil</keyword>
<dbReference type="EMBL" id="KV878210">
    <property type="protein sequence ID" value="OJJ38116.1"/>
    <property type="molecule type" value="Genomic_DNA"/>
</dbReference>
<dbReference type="Proteomes" id="UP000184383">
    <property type="component" value="Unassembled WGS sequence"/>
</dbReference>
<evidence type="ECO:0000313" key="4">
    <source>
        <dbReference type="Proteomes" id="UP000184383"/>
    </source>
</evidence>
<evidence type="ECO:0000256" key="2">
    <source>
        <dbReference type="SAM" id="Phobius"/>
    </source>
</evidence>
<organism evidence="3 4">
    <name type="scientific">Aspergillus wentii DTO 134E9</name>
    <dbReference type="NCBI Taxonomy" id="1073089"/>
    <lineage>
        <taxon>Eukaryota</taxon>
        <taxon>Fungi</taxon>
        <taxon>Dikarya</taxon>
        <taxon>Ascomycota</taxon>
        <taxon>Pezizomycotina</taxon>
        <taxon>Eurotiomycetes</taxon>
        <taxon>Eurotiomycetidae</taxon>
        <taxon>Eurotiales</taxon>
        <taxon>Aspergillaceae</taxon>
        <taxon>Aspergillus</taxon>
        <taxon>Aspergillus subgen. Cremei</taxon>
    </lineage>
</organism>
<reference evidence="4" key="1">
    <citation type="journal article" date="2017" name="Genome Biol.">
        <title>Comparative genomics reveals high biological diversity and specific adaptations in the industrially and medically important fungal genus Aspergillus.</title>
        <authorList>
            <person name="de Vries R.P."/>
            <person name="Riley R."/>
            <person name="Wiebenga A."/>
            <person name="Aguilar-Osorio G."/>
            <person name="Amillis S."/>
            <person name="Uchima C.A."/>
            <person name="Anderluh G."/>
            <person name="Asadollahi M."/>
            <person name="Askin M."/>
            <person name="Barry K."/>
            <person name="Battaglia E."/>
            <person name="Bayram O."/>
            <person name="Benocci T."/>
            <person name="Braus-Stromeyer S.A."/>
            <person name="Caldana C."/>
            <person name="Canovas D."/>
            <person name="Cerqueira G.C."/>
            <person name="Chen F."/>
            <person name="Chen W."/>
            <person name="Choi C."/>
            <person name="Clum A."/>
            <person name="Dos Santos R.A."/>
            <person name="Damasio A.R."/>
            <person name="Diallinas G."/>
            <person name="Emri T."/>
            <person name="Fekete E."/>
            <person name="Flipphi M."/>
            <person name="Freyberg S."/>
            <person name="Gallo A."/>
            <person name="Gournas C."/>
            <person name="Habgood R."/>
            <person name="Hainaut M."/>
            <person name="Harispe M.L."/>
            <person name="Henrissat B."/>
            <person name="Hilden K.S."/>
            <person name="Hope R."/>
            <person name="Hossain A."/>
            <person name="Karabika E."/>
            <person name="Karaffa L."/>
            <person name="Karanyi Z."/>
            <person name="Krasevec N."/>
            <person name="Kuo A."/>
            <person name="Kusch H."/>
            <person name="LaButti K."/>
            <person name="Lagendijk E.L."/>
            <person name="Lapidus A."/>
            <person name="Levasseur A."/>
            <person name="Lindquist E."/>
            <person name="Lipzen A."/>
            <person name="Logrieco A.F."/>
            <person name="MacCabe A."/>
            <person name="Maekelae M.R."/>
            <person name="Malavazi I."/>
            <person name="Melin P."/>
            <person name="Meyer V."/>
            <person name="Mielnichuk N."/>
            <person name="Miskei M."/>
            <person name="Molnar A.P."/>
            <person name="Mule G."/>
            <person name="Ngan C.Y."/>
            <person name="Orejas M."/>
            <person name="Orosz E."/>
            <person name="Ouedraogo J.P."/>
            <person name="Overkamp K.M."/>
            <person name="Park H.-S."/>
            <person name="Perrone G."/>
            <person name="Piumi F."/>
            <person name="Punt P.J."/>
            <person name="Ram A.F."/>
            <person name="Ramon A."/>
            <person name="Rauscher S."/>
            <person name="Record E."/>
            <person name="Riano-Pachon D.M."/>
            <person name="Robert V."/>
            <person name="Roehrig J."/>
            <person name="Ruller R."/>
            <person name="Salamov A."/>
            <person name="Salih N.S."/>
            <person name="Samson R.A."/>
            <person name="Sandor E."/>
            <person name="Sanguinetti M."/>
            <person name="Schuetze T."/>
            <person name="Sepcic K."/>
            <person name="Shelest E."/>
            <person name="Sherlock G."/>
            <person name="Sophianopoulou V."/>
            <person name="Squina F.M."/>
            <person name="Sun H."/>
            <person name="Susca A."/>
            <person name="Todd R.B."/>
            <person name="Tsang A."/>
            <person name="Unkles S.E."/>
            <person name="van de Wiele N."/>
            <person name="van Rossen-Uffink D."/>
            <person name="Oliveira J.V."/>
            <person name="Vesth T.C."/>
            <person name="Visser J."/>
            <person name="Yu J.-H."/>
            <person name="Zhou M."/>
            <person name="Andersen M.R."/>
            <person name="Archer D.B."/>
            <person name="Baker S.E."/>
            <person name="Benoit I."/>
            <person name="Brakhage A.A."/>
            <person name="Braus G.H."/>
            <person name="Fischer R."/>
            <person name="Frisvad J.C."/>
            <person name="Goldman G.H."/>
            <person name="Houbraken J."/>
            <person name="Oakley B."/>
            <person name="Pocsi I."/>
            <person name="Scazzocchio C."/>
            <person name="Seiboth B."/>
            <person name="vanKuyk P.A."/>
            <person name="Wortman J."/>
            <person name="Dyer P.S."/>
            <person name="Grigoriev I.V."/>
        </authorList>
    </citation>
    <scope>NUCLEOTIDE SEQUENCE [LARGE SCALE GENOMIC DNA]</scope>
    <source>
        <strain evidence="4">DTO 134E9</strain>
    </source>
</reference>
<protein>
    <submittedName>
        <fullName evidence="3">Uncharacterized protein</fullName>
    </submittedName>
</protein>
<evidence type="ECO:0000313" key="3">
    <source>
        <dbReference type="EMBL" id="OJJ38116.1"/>
    </source>
</evidence>
<evidence type="ECO:0000256" key="1">
    <source>
        <dbReference type="SAM" id="Coils"/>
    </source>
</evidence>
<dbReference type="GeneID" id="63746094"/>
<dbReference type="RefSeq" id="XP_040691792.1">
    <property type="nucleotide sequence ID" value="XM_040830246.1"/>
</dbReference>
<accession>A0A1L9RT24</accession>
<keyword evidence="2" id="KW-0812">Transmembrane</keyword>
<keyword evidence="2" id="KW-0472">Membrane</keyword>
<dbReference type="VEuPathDB" id="FungiDB:ASPWEDRAFT_168046"/>
<sequence>MVEDVMEKGEEFKEKLFRNHIMEELNEKKEHFVDGMHDAGAFIQEEYREKRQHIEDELKERGEQLKERSEQLKQSFKEKEGKCMYYIGEICLLLLVELIAVALMYILIKILIRDLPVP</sequence>
<keyword evidence="4" id="KW-1185">Reference proteome</keyword>
<feature type="transmembrane region" description="Helical" evidence="2">
    <location>
        <begin position="83"/>
        <end position="108"/>
    </location>
</feature>
<gene>
    <name evidence="3" type="ORF">ASPWEDRAFT_168046</name>
</gene>
<name>A0A1L9RT24_ASPWE</name>
<proteinExistence type="predicted"/>